<evidence type="ECO:0000256" key="1">
    <source>
        <dbReference type="SAM" id="MobiDB-lite"/>
    </source>
</evidence>
<sequence>MYLCRRKVGIKGSDVLDGPADDGDDASDVANTSWTQEVGEHTSTGDGEVIDEQTEDAAEEMDRAQREEKWMEICQEKVEIARQMCDLEDDMSVEEKLSVFDRVKRE</sequence>
<dbReference type="GeneID" id="54345789"/>
<feature type="compositionally biased region" description="Polar residues" evidence="1">
    <location>
        <begin position="30"/>
        <end position="45"/>
    </location>
</feature>
<organism evidence="2 3">
    <name type="scientific">Didymella exigua CBS 183.55</name>
    <dbReference type="NCBI Taxonomy" id="1150837"/>
    <lineage>
        <taxon>Eukaryota</taxon>
        <taxon>Fungi</taxon>
        <taxon>Dikarya</taxon>
        <taxon>Ascomycota</taxon>
        <taxon>Pezizomycotina</taxon>
        <taxon>Dothideomycetes</taxon>
        <taxon>Pleosporomycetidae</taxon>
        <taxon>Pleosporales</taxon>
        <taxon>Pleosporineae</taxon>
        <taxon>Didymellaceae</taxon>
        <taxon>Didymella</taxon>
    </lineage>
</organism>
<protein>
    <submittedName>
        <fullName evidence="2">Uncharacterized protein</fullName>
    </submittedName>
</protein>
<feature type="compositionally biased region" description="Acidic residues" evidence="1">
    <location>
        <begin position="48"/>
        <end position="59"/>
    </location>
</feature>
<evidence type="ECO:0000313" key="3">
    <source>
        <dbReference type="Proteomes" id="UP000800082"/>
    </source>
</evidence>
<evidence type="ECO:0000313" key="2">
    <source>
        <dbReference type="EMBL" id="KAF1933739.1"/>
    </source>
</evidence>
<reference evidence="2" key="1">
    <citation type="journal article" date="2020" name="Stud. Mycol.">
        <title>101 Dothideomycetes genomes: a test case for predicting lifestyles and emergence of pathogens.</title>
        <authorList>
            <person name="Haridas S."/>
            <person name="Albert R."/>
            <person name="Binder M."/>
            <person name="Bloem J."/>
            <person name="Labutti K."/>
            <person name="Salamov A."/>
            <person name="Andreopoulos B."/>
            <person name="Baker S."/>
            <person name="Barry K."/>
            <person name="Bills G."/>
            <person name="Bluhm B."/>
            <person name="Cannon C."/>
            <person name="Castanera R."/>
            <person name="Culley D."/>
            <person name="Daum C."/>
            <person name="Ezra D."/>
            <person name="Gonzalez J."/>
            <person name="Henrissat B."/>
            <person name="Kuo A."/>
            <person name="Liang C."/>
            <person name="Lipzen A."/>
            <person name="Lutzoni F."/>
            <person name="Magnuson J."/>
            <person name="Mondo S."/>
            <person name="Nolan M."/>
            <person name="Ohm R."/>
            <person name="Pangilinan J."/>
            <person name="Park H.-J."/>
            <person name="Ramirez L."/>
            <person name="Alfaro M."/>
            <person name="Sun H."/>
            <person name="Tritt A."/>
            <person name="Yoshinaga Y."/>
            <person name="Zwiers L.-H."/>
            <person name="Turgeon B."/>
            <person name="Goodwin S."/>
            <person name="Spatafora J."/>
            <person name="Crous P."/>
            <person name="Grigoriev I."/>
        </authorList>
    </citation>
    <scope>NUCLEOTIDE SEQUENCE</scope>
    <source>
        <strain evidence="2">CBS 183.55</strain>
    </source>
</reference>
<dbReference type="Proteomes" id="UP000800082">
    <property type="component" value="Unassembled WGS sequence"/>
</dbReference>
<gene>
    <name evidence="2" type="ORF">M421DRAFT_203638</name>
</gene>
<proteinExistence type="predicted"/>
<name>A0A6A5S1T1_9PLEO</name>
<dbReference type="EMBL" id="ML978957">
    <property type="protein sequence ID" value="KAF1933739.1"/>
    <property type="molecule type" value="Genomic_DNA"/>
</dbReference>
<accession>A0A6A5S1T1</accession>
<dbReference type="RefSeq" id="XP_033453987.1">
    <property type="nucleotide sequence ID" value="XM_033588142.1"/>
</dbReference>
<keyword evidence="3" id="KW-1185">Reference proteome</keyword>
<dbReference type="AlphaFoldDB" id="A0A6A5S1T1"/>
<feature type="region of interest" description="Disordered" evidence="1">
    <location>
        <begin position="12"/>
        <end position="65"/>
    </location>
</feature>